<dbReference type="Gene3D" id="3.80.10.10">
    <property type="entry name" value="Ribonuclease Inhibitor"/>
    <property type="match status" value="3"/>
</dbReference>
<dbReference type="GO" id="GO:0043531">
    <property type="term" value="F:ADP binding"/>
    <property type="evidence" value="ECO:0007669"/>
    <property type="project" value="InterPro"/>
</dbReference>
<evidence type="ECO:0000313" key="10">
    <source>
        <dbReference type="EMBL" id="AGF69189.1"/>
    </source>
</evidence>
<evidence type="ECO:0000256" key="8">
    <source>
        <dbReference type="SAM" id="MobiDB-lite"/>
    </source>
</evidence>
<dbReference type="InterPro" id="IPR032675">
    <property type="entry name" value="LRR_dom_sf"/>
</dbReference>
<dbReference type="SMART" id="SM00255">
    <property type="entry name" value="TIR"/>
    <property type="match status" value="1"/>
</dbReference>
<comment type="catalytic activity">
    <reaction evidence="7">
        <text>NAD(+) + H2O = ADP-D-ribose + nicotinamide + H(+)</text>
        <dbReference type="Rhea" id="RHEA:16301"/>
        <dbReference type="ChEBI" id="CHEBI:15377"/>
        <dbReference type="ChEBI" id="CHEBI:15378"/>
        <dbReference type="ChEBI" id="CHEBI:17154"/>
        <dbReference type="ChEBI" id="CHEBI:57540"/>
        <dbReference type="ChEBI" id="CHEBI:57967"/>
        <dbReference type="EC" id="3.2.2.6"/>
    </reaction>
    <physiologicalReaction direction="left-to-right" evidence="7">
        <dbReference type="Rhea" id="RHEA:16302"/>
    </physiologicalReaction>
</comment>
<dbReference type="PANTHER" id="PTHR11017:SF570">
    <property type="entry name" value="DISEASE RESISTANCE PROTEIN (TIR-NBS CLASS)-RELATED"/>
    <property type="match status" value="1"/>
</dbReference>
<dbReference type="GO" id="GO:0006952">
    <property type="term" value="P:defense response"/>
    <property type="evidence" value="ECO:0007669"/>
    <property type="project" value="UniProtKB-KW"/>
</dbReference>
<feature type="domain" description="TIR" evidence="9">
    <location>
        <begin position="18"/>
        <end position="144"/>
    </location>
</feature>
<organism evidence="10">
    <name type="scientific">Vitis labrusca</name>
    <name type="common">Concord grape</name>
    <dbReference type="NCBI Taxonomy" id="103355"/>
    <lineage>
        <taxon>Eukaryota</taxon>
        <taxon>Viridiplantae</taxon>
        <taxon>Streptophyta</taxon>
        <taxon>Embryophyta</taxon>
        <taxon>Tracheophyta</taxon>
        <taxon>Spermatophyta</taxon>
        <taxon>Magnoliopsida</taxon>
        <taxon>eudicotyledons</taxon>
        <taxon>Gunneridae</taxon>
        <taxon>Pentapetalae</taxon>
        <taxon>rosids</taxon>
        <taxon>Vitales</taxon>
        <taxon>Vitaceae</taxon>
        <taxon>Viteae</taxon>
        <taxon>Vitis</taxon>
    </lineage>
</organism>
<evidence type="ECO:0000256" key="7">
    <source>
        <dbReference type="ARBA" id="ARBA00047304"/>
    </source>
</evidence>
<dbReference type="InterPro" id="IPR001611">
    <property type="entry name" value="Leu-rich_rpt"/>
</dbReference>
<dbReference type="PANTHER" id="PTHR11017">
    <property type="entry name" value="LEUCINE-RICH REPEAT-CONTAINING PROTEIN"/>
    <property type="match status" value="1"/>
</dbReference>
<evidence type="ECO:0000256" key="6">
    <source>
        <dbReference type="ARBA" id="ARBA00023027"/>
    </source>
</evidence>
<dbReference type="InterPro" id="IPR003591">
    <property type="entry name" value="Leu-rich_rpt_typical-subtyp"/>
</dbReference>
<keyword evidence="6" id="KW-0520">NAD</keyword>
<feature type="compositionally biased region" description="Basic and acidic residues" evidence="8">
    <location>
        <begin position="1465"/>
        <end position="1474"/>
    </location>
</feature>
<accession>M1MQ69</accession>
<protein>
    <recommendedName>
        <fullName evidence="1">ADP-ribosyl cyclase/cyclic ADP-ribose hydrolase</fullName>
        <ecNumber evidence="1">3.2.2.6</ecNumber>
    </recommendedName>
</protein>
<dbReference type="PROSITE" id="PS50104">
    <property type="entry name" value="TIR"/>
    <property type="match status" value="1"/>
</dbReference>
<dbReference type="InterPro" id="IPR045344">
    <property type="entry name" value="C-JID"/>
</dbReference>
<feature type="compositionally biased region" description="Basic and acidic residues" evidence="8">
    <location>
        <begin position="924"/>
        <end position="957"/>
    </location>
</feature>
<dbReference type="SMART" id="SM00369">
    <property type="entry name" value="LRR_TYP"/>
    <property type="match status" value="6"/>
</dbReference>
<evidence type="ECO:0000256" key="5">
    <source>
        <dbReference type="ARBA" id="ARBA00022821"/>
    </source>
</evidence>
<keyword evidence="3" id="KW-0677">Repeat</keyword>
<evidence type="ECO:0000256" key="3">
    <source>
        <dbReference type="ARBA" id="ARBA00022737"/>
    </source>
</evidence>
<dbReference type="InterPro" id="IPR027417">
    <property type="entry name" value="P-loop_NTPase"/>
</dbReference>
<dbReference type="InterPro" id="IPR042197">
    <property type="entry name" value="Apaf_helical"/>
</dbReference>
<evidence type="ECO:0000256" key="1">
    <source>
        <dbReference type="ARBA" id="ARBA00011982"/>
    </source>
</evidence>
<dbReference type="EMBL" id="KC176784">
    <property type="protein sequence ID" value="AGF69189.1"/>
    <property type="molecule type" value="mRNA"/>
</dbReference>
<dbReference type="Pfam" id="PF23282">
    <property type="entry name" value="WHD_ROQ1"/>
    <property type="match status" value="1"/>
</dbReference>
<evidence type="ECO:0000256" key="2">
    <source>
        <dbReference type="ARBA" id="ARBA00022614"/>
    </source>
</evidence>
<dbReference type="GO" id="GO:0061809">
    <property type="term" value="F:NAD+ nucleosidase activity, cyclic ADP-ribose generating"/>
    <property type="evidence" value="ECO:0007669"/>
    <property type="project" value="UniProtKB-EC"/>
</dbReference>
<dbReference type="SUPFAM" id="SSF52058">
    <property type="entry name" value="L domain-like"/>
    <property type="match status" value="2"/>
</dbReference>
<dbReference type="InterPro" id="IPR055414">
    <property type="entry name" value="LRR_R13L4/SHOC2-like"/>
</dbReference>
<dbReference type="Gene3D" id="3.40.50.300">
    <property type="entry name" value="P-loop containing nucleotide triphosphate hydrolases"/>
    <property type="match status" value="1"/>
</dbReference>
<dbReference type="PRINTS" id="PR00364">
    <property type="entry name" value="DISEASERSIST"/>
</dbReference>
<dbReference type="Pfam" id="PF20160">
    <property type="entry name" value="C-JID"/>
    <property type="match status" value="2"/>
</dbReference>
<evidence type="ECO:0000259" key="9">
    <source>
        <dbReference type="PROSITE" id="PS50104"/>
    </source>
</evidence>
<dbReference type="SUPFAM" id="SSF52200">
    <property type="entry name" value="Toll/Interleukin receptor TIR domain"/>
    <property type="match status" value="1"/>
</dbReference>
<dbReference type="Pfam" id="PF00931">
    <property type="entry name" value="NB-ARC"/>
    <property type="match status" value="1"/>
</dbReference>
<proteinExistence type="evidence at transcript level"/>
<dbReference type="InterPro" id="IPR035897">
    <property type="entry name" value="Toll_tir_struct_dom_sf"/>
</dbReference>
<dbReference type="SUPFAM" id="SSF52540">
    <property type="entry name" value="P-loop containing nucleoside triphosphate hydrolases"/>
    <property type="match status" value="1"/>
</dbReference>
<dbReference type="InterPro" id="IPR058192">
    <property type="entry name" value="WHD_ROQ1-like"/>
</dbReference>
<keyword evidence="2" id="KW-0433">Leucine-rich repeat</keyword>
<feature type="compositionally biased region" description="Polar residues" evidence="8">
    <location>
        <begin position="1455"/>
        <end position="1464"/>
    </location>
</feature>
<sequence length="1524" mass="173850">MASSSTHRASSSTTSISRNYDVFLSFRGGDTRKNFTDHLYTTLTASGIQTFRDDEELEKGGDIASDLLRAIEESRWCLNELVKIIERKSQKESMVLPIFYHVDPSDVRNQRGSFGDALAYHERDANQEKKEMIQKWRIALREAANLSGCHVNDQLKTESLQHWYETEVVKEIVDTIIRRLNHQPLSVGKSIVGIGVHLEKLKSLMNTELNMVSVIGIYGIGGVGKTTIAKAIYNEISHQYDGSSFLINIKERSKGDILQLQQELLHGILRGKFFKINNVNEGNSMIKRCLRSNRVLVIFDDVDELKQLEYLAEEKDWFHAKSTIIITSRDKHVLAQYGVDIPYEVSKLNKEEAIELFSLWAFKQNRPQEVYKNLSYNIIDYADGLPLALKVLGASLFGKKISNWESALCKLKIIPHMEIHNVLRISFDGLDDIEKGIFLDIACFFKGDDRDFVSRILGPHAEHAITTLDDRCLITVSKNMLDMHDLIQQMGWEIIRQECPEDPGRRSRLWDSNANDVLIRNKGTRAIEGLFLDRCKFNPLQITTESFKEMNRLRLLNIHNPREDQLFLKDHLPRDFEFSSYELTYLHWDGYPLESLPMNFHAKNLVQLVLRGSNIKQVWRGNKLHDKLRVIDLSYSFHLIGIPDFSSVPNLEILILIGCTMHGCVNLELLPRNIYKLKHLQILSCNGCSKLERFPEIKGNMRKLRVLDLSGTAIMDLPSSITHLNGLQTLLLQECSKLHKIPIHICHLSSLEVLDLGHCNIMEGGIPSDICHLSSLQKLNLERGHFSSIPTTINQLSSLEVLNLSHCNNLEQITELPSCLRLLDAHGSNRTSSRAPFLPLHSLVNCFRWAQDWKHTSFRDSSYHGKGTCIVLPGSDGIPEWILNRGDNFSSVIELPQNWHQNNEFLGFAICCVYVPLSDESEDIPEKESAHGPENESDNKSEDESTHSWENERDDKSVAESFHKNEHKHTHSCRLECFLGALGDSFDFQFVDRPGFQSTCFCYKEDKGEDNESVSGQTWVVCYSKAAIPEMFHSYQLTDILARFHIYSEKALKVKECGVRLIYSQDLQQSHEDADVRICRACRQDGTLRRKCCFKGSDMNEVPIIGNPLELDSLCLRDCKNLTSLPSSIFGFKSLATLSCSGCSQLESIPEILQDMESLRKLSLSGTAIKEIPSSIQRLRGLQYLLLSNCKNLVNLPESICNLTSLKFLIVESCPSFKKLPDNLGRLQSLLHLSVGPLDSMNFQLPSLSGLCSLRQLELQACNIREIPSEICYLSSLGREFRRSVRTFFAESNGIPEWISHQKSGFKITMKLPWSWYENDDFLGFVLCSLYVPLEIETKTHRIFSCILNFGDDSDSFLFDDLRLEQICECCYYEDASNQGLLVYYSKSDIPEKFHSNEWRTLNASFNVYFGIKPVKAARCGFHFLYAHDYEQNNLTMVQGSSSSHVDLGGHRSAVQDTNGTHSQRSCDTRSTVEDTNTDLERHCDGTTLIDGIGVDAQDHEMDHMHRWLELLCKFVHWICCTRH</sequence>
<name>M1MQ69_VITLA</name>
<keyword evidence="5" id="KW-0611">Plant defense</keyword>
<feature type="region of interest" description="Disordered" evidence="8">
    <location>
        <begin position="1454"/>
        <end position="1474"/>
    </location>
</feature>
<feature type="region of interest" description="Disordered" evidence="8">
    <location>
        <begin position="923"/>
        <end position="957"/>
    </location>
</feature>
<dbReference type="PROSITE" id="PS51450">
    <property type="entry name" value="LRR"/>
    <property type="match status" value="1"/>
</dbReference>
<dbReference type="Gene3D" id="3.40.50.10140">
    <property type="entry name" value="Toll/interleukin-1 receptor homology (TIR) domain"/>
    <property type="match status" value="1"/>
</dbReference>
<dbReference type="InterPro" id="IPR000157">
    <property type="entry name" value="TIR_dom"/>
</dbReference>
<dbReference type="EC" id="3.2.2.6" evidence="1"/>
<dbReference type="InterPro" id="IPR044974">
    <property type="entry name" value="Disease_R_plants"/>
</dbReference>
<dbReference type="Pfam" id="PF23598">
    <property type="entry name" value="LRR_14"/>
    <property type="match status" value="2"/>
</dbReference>
<evidence type="ECO:0000256" key="4">
    <source>
        <dbReference type="ARBA" id="ARBA00022801"/>
    </source>
</evidence>
<dbReference type="Gene3D" id="1.10.8.430">
    <property type="entry name" value="Helical domain of apoptotic protease-activating factors"/>
    <property type="match status" value="1"/>
</dbReference>
<reference evidence="10" key="1">
    <citation type="submission" date="2012-11" db="EMBL/GenBank/DDBJ databases">
        <authorList>
            <person name="Wang P."/>
            <person name="Liu Y.C."/>
            <person name="Zhao H.K."/>
            <person name="Liang H.C."/>
            <person name="Fan J.J."/>
        </authorList>
    </citation>
    <scope>NUCLEOTIDE SEQUENCE</scope>
</reference>
<dbReference type="GO" id="GO:0007165">
    <property type="term" value="P:signal transduction"/>
    <property type="evidence" value="ECO:0007669"/>
    <property type="project" value="InterPro"/>
</dbReference>
<dbReference type="GO" id="GO:0051707">
    <property type="term" value="P:response to other organism"/>
    <property type="evidence" value="ECO:0007669"/>
    <property type="project" value="UniProtKB-ARBA"/>
</dbReference>
<dbReference type="Pfam" id="PF01582">
    <property type="entry name" value="TIR"/>
    <property type="match status" value="1"/>
</dbReference>
<keyword evidence="4" id="KW-0378">Hydrolase</keyword>
<dbReference type="InterPro" id="IPR002182">
    <property type="entry name" value="NB-ARC"/>
</dbReference>